<name>A0ABU4X6F6_9HYPH</name>
<dbReference type="InterPro" id="IPR000847">
    <property type="entry name" value="LysR_HTH_N"/>
</dbReference>
<comment type="caution">
    <text evidence="3">The sequence shown here is derived from an EMBL/GenBank/DDBJ whole genome shotgun (WGS) entry which is preliminary data.</text>
</comment>
<dbReference type="InterPro" id="IPR058163">
    <property type="entry name" value="LysR-type_TF_proteobact-type"/>
</dbReference>
<proteinExistence type="inferred from homology"/>
<organism evidence="3 4">
    <name type="scientific">Mesorhizobium australafricanum</name>
    <dbReference type="NCBI Taxonomy" id="3072311"/>
    <lineage>
        <taxon>Bacteria</taxon>
        <taxon>Pseudomonadati</taxon>
        <taxon>Pseudomonadota</taxon>
        <taxon>Alphaproteobacteria</taxon>
        <taxon>Hyphomicrobiales</taxon>
        <taxon>Phyllobacteriaceae</taxon>
        <taxon>Mesorhizobium</taxon>
    </lineage>
</organism>
<dbReference type="PROSITE" id="PS50931">
    <property type="entry name" value="HTH_LYSR"/>
    <property type="match status" value="1"/>
</dbReference>
<accession>A0ABU4X6F6</accession>
<gene>
    <name evidence="3" type="ORF">RFM51_30575</name>
</gene>
<protein>
    <submittedName>
        <fullName evidence="3">LysR family transcriptional regulator</fullName>
    </submittedName>
</protein>
<comment type="similarity">
    <text evidence="1">Belongs to the LysR transcriptional regulatory family.</text>
</comment>
<dbReference type="Proteomes" id="UP001272097">
    <property type="component" value="Unassembled WGS sequence"/>
</dbReference>
<evidence type="ECO:0000256" key="1">
    <source>
        <dbReference type="ARBA" id="ARBA00009437"/>
    </source>
</evidence>
<dbReference type="PANTHER" id="PTHR30537">
    <property type="entry name" value="HTH-TYPE TRANSCRIPTIONAL REGULATOR"/>
    <property type="match status" value="1"/>
</dbReference>
<evidence type="ECO:0000259" key="2">
    <source>
        <dbReference type="PROSITE" id="PS50931"/>
    </source>
</evidence>
<feature type="domain" description="HTH lysR-type" evidence="2">
    <location>
        <begin position="11"/>
        <end position="66"/>
    </location>
</feature>
<dbReference type="Gene3D" id="1.10.10.10">
    <property type="entry name" value="Winged helix-like DNA-binding domain superfamily/Winged helix DNA-binding domain"/>
    <property type="match status" value="1"/>
</dbReference>
<reference evidence="3 4" key="1">
    <citation type="submission" date="2023-08" db="EMBL/GenBank/DDBJ databases">
        <title>Implementing the SeqCode for naming new Mesorhizobium species isolated from Vachellia karroo root nodules.</title>
        <authorList>
            <person name="Van Lill M."/>
        </authorList>
    </citation>
    <scope>NUCLEOTIDE SEQUENCE [LARGE SCALE GENOMIC DNA]</scope>
    <source>
        <strain evidence="3 4">VK3E</strain>
    </source>
</reference>
<evidence type="ECO:0000313" key="3">
    <source>
        <dbReference type="EMBL" id="MDX8443906.1"/>
    </source>
</evidence>
<dbReference type="RefSeq" id="WP_320217883.1">
    <property type="nucleotide sequence ID" value="NZ_JAVIIS010000100.1"/>
</dbReference>
<dbReference type="Pfam" id="PF00126">
    <property type="entry name" value="HTH_1"/>
    <property type="match status" value="1"/>
</dbReference>
<dbReference type="SUPFAM" id="SSF46785">
    <property type="entry name" value="Winged helix' DNA-binding domain"/>
    <property type="match status" value="1"/>
</dbReference>
<dbReference type="InterPro" id="IPR036388">
    <property type="entry name" value="WH-like_DNA-bd_sf"/>
</dbReference>
<evidence type="ECO:0000313" key="4">
    <source>
        <dbReference type="Proteomes" id="UP001272097"/>
    </source>
</evidence>
<dbReference type="EMBL" id="JAVIIS010000100">
    <property type="protein sequence ID" value="MDX8443906.1"/>
    <property type="molecule type" value="Genomic_DNA"/>
</dbReference>
<dbReference type="PANTHER" id="PTHR30537:SF74">
    <property type="entry name" value="HTH-TYPE TRANSCRIPTIONAL REGULATOR TRPI"/>
    <property type="match status" value="1"/>
</dbReference>
<dbReference type="InterPro" id="IPR036390">
    <property type="entry name" value="WH_DNA-bd_sf"/>
</dbReference>
<keyword evidence="4" id="KW-1185">Reference proteome</keyword>
<sequence length="102" mass="11075">MDNPFYGLPCLSGLEAFEAFARRRSLKLGASELGISPDVAAQQIKSVEKKLGVSFLAPSETGLTLTEPGEDLYRVLADTYSRVAEVVAKIRREGLVQACDEL</sequence>